<dbReference type="GO" id="GO:0017116">
    <property type="term" value="F:single-stranded DNA helicase activity"/>
    <property type="evidence" value="ECO:0007669"/>
    <property type="project" value="TreeGrafter"/>
</dbReference>
<dbReference type="Pfam" id="PF03670">
    <property type="entry name" value="UPF0184"/>
    <property type="match status" value="1"/>
</dbReference>
<dbReference type="FunFam" id="2.20.28.10:FF:000004">
    <property type="entry name" value="DNA replication licensing factor MCM7"/>
    <property type="match status" value="1"/>
</dbReference>
<dbReference type="InterPro" id="IPR012340">
    <property type="entry name" value="NA-bd_OB-fold"/>
</dbReference>
<dbReference type="GO" id="GO:0005634">
    <property type="term" value="C:nucleus"/>
    <property type="evidence" value="ECO:0007669"/>
    <property type="project" value="UniProtKB-SubCell"/>
</dbReference>
<gene>
    <name evidence="16" type="primary">MCM7</name>
    <name evidence="20" type="ORF">GEV33_013487</name>
</gene>
<sequence>MARRDYDKDKETIKTFLMEFCTQDGSGHKNFKYSNQLTKLAHREQVALYVDLDDVHDHDEELGKAIINNTRRYTNLVSEVVFDLLPNFVEHEIVAKDALDVYIEHRLMMEQRMRQPNEQRDARNKFPPELLRRYEVYFKDMSTNKTAPIREVKAEHVGKLVTVRGIVTRCTEVKPMMSVATYTCDQCGAETYQPISGLSFMPVLMCPSEDCRVNKAGGRLYLQTRGSKFIKFQEIKIQEHSDQVPVGHIPRTLTIFCRGEVTRQALPGDHVAVTGVFLPLLRSGFRQMMAGLLSETYVEAHRIVSLNKTAEDEDSSKALTPEELATLTEDDFYTKLALSLAPEIYGHLDVKKALLLLLVGGVDRRPDGMKIRGNINICLMGDPGVAKSQLLGYIDRLAPRSQYTTGRGSSGVGLTAAVMKDPMTGEMMLEGGALVLADQGVCCIDEFDKMADADRTAIHEVMEQQTISIAKAGIMTCLNARVSILAAANPAYGRYNPKRTIEQNIQLPAALLSRFDLLWLIQDKPNRDNDLRLAKHITYVHQHCKQPPTQTQALDMSVMRKYIALCKLKEPSIPEELTDYIVNAYVELRKEARNSRDMTFTSARNLLGILRLSTALARLRLANAVEKDDVNEAIRLMEMSKDSLNQTFDSRGHRPPNVNDQIFAIIRELAGDSKTVKIQDVLEKCVSKGHNRDQVDSCIEEYEELNTHLPQENGLSKEKGEKADEEMHSEPEEGDDLEDMSPEEFQMLDNQLDALNSALDDIEQRNDDIHAQLLVLLQSNREIRKQMQGANAADSEGASDQKQ</sequence>
<dbReference type="Gene3D" id="2.40.50.140">
    <property type="entry name" value="Nucleic acid-binding proteins"/>
    <property type="match status" value="1"/>
</dbReference>
<accession>A0A8J6L6G8</accession>
<evidence type="ECO:0000256" key="3">
    <source>
        <dbReference type="ARBA" id="ARBA00008010"/>
    </source>
</evidence>
<keyword evidence="17" id="KW-0175">Coiled coil</keyword>
<evidence type="ECO:0000256" key="12">
    <source>
        <dbReference type="ARBA" id="ARBA00023242"/>
    </source>
</evidence>
<evidence type="ECO:0000256" key="13">
    <source>
        <dbReference type="ARBA" id="ARBA00023306"/>
    </source>
</evidence>
<evidence type="ECO:0000256" key="11">
    <source>
        <dbReference type="ARBA" id="ARBA00023125"/>
    </source>
</evidence>
<comment type="function">
    <text evidence="16">Acts as component of the MCM2-7 complex (MCM complex) which is the replicative helicase essential for 'once per cell cycle' DNA replication initiation and elongation in eukaryotic cells. The active ATPase sites in the MCM2-7 ring are formed through the interaction surfaces of two neighboring subunits such that a critical structure of a conserved arginine finger motif is provided in trans relative to the ATP-binding site of the Walker A box of the adjacent subunit. The six ATPase active sites, however, are likely to contribute differentially to the complex helicase activity.</text>
</comment>
<dbReference type="InterPro" id="IPR031327">
    <property type="entry name" value="MCM"/>
</dbReference>
<evidence type="ECO:0000256" key="17">
    <source>
        <dbReference type="SAM" id="Coils"/>
    </source>
</evidence>
<dbReference type="Pfam" id="PF17207">
    <property type="entry name" value="MCM_OB"/>
    <property type="match status" value="1"/>
</dbReference>
<comment type="similarity">
    <text evidence="3 15">Belongs to the MCM family.</text>
</comment>
<dbReference type="PANTHER" id="PTHR11630">
    <property type="entry name" value="DNA REPLICATION LICENSING FACTOR MCM FAMILY MEMBER"/>
    <property type="match status" value="1"/>
</dbReference>
<evidence type="ECO:0000313" key="21">
    <source>
        <dbReference type="Proteomes" id="UP000719412"/>
    </source>
</evidence>
<keyword evidence="11 15" id="KW-0238">DNA-binding</keyword>
<evidence type="ECO:0000256" key="10">
    <source>
        <dbReference type="ARBA" id="ARBA00022843"/>
    </source>
</evidence>
<organism evidence="20 21">
    <name type="scientific">Tenebrio molitor</name>
    <name type="common">Yellow mealworm beetle</name>
    <dbReference type="NCBI Taxonomy" id="7067"/>
    <lineage>
        <taxon>Eukaryota</taxon>
        <taxon>Metazoa</taxon>
        <taxon>Ecdysozoa</taxon>
        <taxon>Arthropoda</taxon>
        <taxon>Hexapoda</taxon>
        <taxon>Insecta</taxon>
        <taxon>Pterygota</taxon>
        <taxon>Neoptera</taxon>
        <taxon>Endopterygota</taxon>
        <taxon>Coleoptera</taxon>
        <taxon>Polyphaga</taxon>
        <taxon>Cucujiformia</taxon>
        <taxon>Tenebrionidae</taxon>
        <taxon>Tenebrio</taxon>
    </lineage>
</organism>
<evidence type="ECO:0000256" key="4">
    <source>
        <dbReference type="ARBA" id="ARBA00022454"/>
    </source>
</evidence>
<dbReference type="FunFam" id="3.30.1640.10:FF:000007">
    <property type="entry name" value="DNA replication licensing factor MCM7"/>
    <property type="match status" value="1"/>
</dbReference>
<dbReference type="FunFam" id="3.40.50.300:FF:000288">
    <property type="entry name" value="DNA replication licensing factor MCM7"/>
    <property type="match status" value="1"/>
</dbReference>
<evidence type="ECO:0000256" key="1">
    <source>
        <dbReference type="ARBA" id="ARBA00004123"/>
    </source>
</evidence>
<feature type="region of interest" description="Disordered" evidence="18">
    <location>
        <begin position="705"/>
        <end position="738"/>
    </location>
</feature>
<evidence type="ECO:0000256" key="9">
    <source>
        <dbReference type="ARBA" id="ARBA00022840"/>
    </source>
</evidence>
<feature type="compositionally biased region" description="Basic and acidic residues" evidence="18">
    <location>
        <begin position="715"/>
        <end position="731"/>
    </location>
</feature>
<evidence type="ECO:0000259" key="19">
    <source>
        <dbReference type="PROSITE" id="PS50051"/>
    </source>
</evidence>
<dbReference type="SMART" id="SM00350">
    <property type="entry name" value="MCM"/>
    <property type="match status" value="1"/>
</dbReference>
<dbReference type="AlphaFoldDB" id="A0A8J6L6G8"/>
<dbReference type="PRINTS" id="PR01657">
    <property type="entry name" value="MCMFAMILY"/>
</dbReference>
<keyword evidence="21" id="KW-1185">Reference proteome</keyword>
<dbReference type="CDD" id="cd17758">
    <property type="entry name" value="MCM7"/>
    <property type="match status" value="1"/>
</dbReference>
<dbReference type="GO" id="GO:0016787">
    <property type="term" value="F:hydrolase activity"/>
    <property type="evidence" value="ECO:0007669"/>
    <property type="project" value="UniProtKB-KW"/>
</dbReference>
<dbReference type="SMART" id="SM00382">
    <property type="entry name" value="AAA"/>
    <property type="match status" value="1"/>
</dbReference>
<dbReference type="EC" id="3.6.4.12" evidence="16"/>
<dbReference type="Proteomes" id="UP000719412">
    <property type="component" value="Unassembled WGS sequence"/>
</dbReference>
<evidence type="ECO:0000313" key="20">
    <source>
        <dbReference type="EMBL" id="KAH0809300.1"/>
    </source>
</evidence>
<dbReference type="InterPro" id="IPR018525">
    <property type="entry name" value="MCM_CS"/>
</dbReference>
<dbReference type="PROSITE" id="PS50051">
    <property type="entry name" value="MCM_2"/>
    <property type="match status" value="1"/>
</dbReference>
<dbReference type="SUPFAM" id="SSF50249">
    <property type="entry name" value="Nucleic acid-binding proteins"/>
    <property type="match status" value="1"/>
</dbReference>
<feature type="domain" description="MCM C-terminal AAA(+) ATPase" evidence="19">
    <location>
        <begin position="332"/>
        <end position="537"/>
    </location>
</feature>
<dbReference type="InterPro" id="IPR003593">
    <property type="entry name" value="AAA+_ATPase"/>
</dbReference>
<dbReference type="GO" id="GO:0005524">
    <property type="term" value="F:ATP binding"/>
    <property type="evidence" value="ECO:0007669"/>
    <property type="project" value="UniProtKB-KW"/>
</dbReference>
<dbReference type="InterPro" id="IPR027417">
    <property type="entry name" value="P-loop_NTPase"/>
</dbReference>
<dbReference type="GO" id="GO:0006270">
    <property type="term" value="P:DNA replication initiation"/>
    <property type="evidence" value="ECO:0007669"/>
    <property type="project" value="InterPro"/>
</dbReference>
<evidence type="ECO:0000256" key="15">
    <source>
        <dbReference type="RuleBase" id="RU004070"/>
    </source>
</evidence>
<keyword evidence="10" id="KW-0832">Ubl conjugation</keyword>
<dbReference type="PROSITE" id="PS00847">
    <property type="entry name" value="MCM_1"/>
    <property type="match status" value="1"/>
</dbReference>
<dbReference type="GO" id="GO:0003697">
    <property type="term" value="F:single-stranded DNA binding"/>
    <property type="evidence" value="ECO:0007669"/>
    <property type="project" value="TreeGrafter"/>
</dbReference>
<proteinExistence type="inferred from homology"/>
<dbReference type="Gene3D" id="3.30.1640.10">
    <property type="entry name" value="mini-chromosome maintenance (MCM) complex, chain A, domain 1"/>
    <property type="match status" value="1"/>
</dbReference>
<evidence type="ECO:0000256" key="6">
    <source>
        <dbReference type="ARBA" id="ARBA00022741"/>
    </source>
</evidence>
<name>A0A8J6L6G8_TENMO</name>
<dbReference type="Pfam" id="PF17855">
    <property type="entry name" value="MCM_lid"/>
    <property type="match status" value="1"/>
</dbReference>
<dbReference type="EMBL" id="JABDTM020028222">
    <property type="protein sequence ID" value="KAH0809300.1"/>
    <property type="molecule type" value="Genomic_DNA"/>
</dbReference>
<keyword evidence="9 15" id="KW-0067">ATP-binding</keyword>
<dbReference type="Pfam" id="PF14551">
    <property type="entry name" value="MCM_N"/>
    <property type="match status" value="1"/>
</dbReference>
<dbReference type="GO" id="GO:0006271">
    <property type="term" value="P:DNA strand elongation involved in DNA replication"/>
    <property type="evidence" value="ECO:0007669"/>
    <property type="project" value="TreeGrafter"/>
</dbReference>
<reference evidence="20" key="2">
    <citation type="submission" date="2021-08" db="EMBL/GenBank/DDBJ databases">
        <authorList>
            <person name="Eriksson T."/>
        </authorList>
    </citation>
    <scope>NUCLEOTIDE SEQUENCE</scope>
    <source>
        <strain evidence="20">Stoneville</strain>
        <tissue evidence="20">Whole head</tissue>
    </source>
</reference>
<evidence type="ECO:0000256" key="18">
    <source>
        <dbReference type="SAM" id="MobiDB-lite"/>
    </source>
</evidence>
<keyword evidence="6 15" id="KW-0547">Nucleotide-binding</keyword>
<dbReference type="GO" id="GO:0042555">
    <property type="term" value="C:MCM complex"/>
    <property type="evidence" value="ECO:0007669"/>
    <property type="project" value="InterPro"/>
</dbReference>
<comment type="caution">
    <text evidence="20">The sequence shown here is derived from an EMBL/GenBank/DDBJ whole genome shotgun (WGS) entry which is preliminary data.</text>
</comment>
<evidence type="ECO:0000256" key="16">
    <source>
        <dbReference type="RuleBase" id="RU365012"/>
    </source>
</evidence>
<dbReference type="PANTHER" id="PTHR11630:SF26">
    <property type="entry name" value="DNA REPLICATION LICENSING FACTOR MCM7"/>
    <property type="match status" value="1"/>
</dbReference>
<dbReference type="InterPro" id="IPR033762">
    <property type="entry name" value="MCM_OB"/>
</dbReference>
<keyword evidence="4" id="KW-0158">Chromosome</keyword>
<keyword evidence="8 16" id="KW-0347">Helicase</keyword>
<dbReference type="InterPro" id="IPR008050">
    <property type="entry name" value="MCM7"/>
</dbReference>
<dbReference type="InterPro" id="IPR027925">
    <property type="entry name" value="MCM_N"/>
</dbReference>
<dbReference type="Pfam" id="PF00493">
    <property type="entry name" value="MCM"/>
    <property type="match status" value="1"/>
</dbReference>
<dbReference type="InterPro" id="IPR041562">
    <property type="entry name" value="MCM_lid"/>
</dbReference>
<evidence type="ECO:0000256" key="8">
    <source>
        <dbReference type="ARBA" id="ARBA00022806"/>
    </source>
</evidence>
<dbReference type="Gene3D" id="3.40.50.300">
    <property type="entry name" value="P-loop containing nucleotide triphosphate hydrolases"/>
    <property type="match status" value="1"/>
</dbReference>
<dbReference type="InterPro" id="IPR001208">
    <property type="entry name" value="MCM_dom"/>
</dbReference>
<keyword evidence="13 16" id="KW-0131">Cell cycle</keyword>
<evidence type="ECO:0000256" key="14">
    <source>
        <dbReference type="ARBA" id="ARBA00048432"/>
    </source>
</evidence>
<comment type="subcellular location">
    <subcellularLocation>
        <location evidence="2">Chromosome</location>
    </subcellularLocation>
    <subcellularLocation>
        <location evidence="1 16">Nucleus</location>
    </subcellularLocation>
</comment>
<keyword evidence="12 16" id="KW-0539">Nucleus</keyword>
<keyword evidence="5 16" id="KW-0235">DNA replication</keyword>
<feature type="coiled-coil region" evidence="17">
    <location>
        <begin position="745"/>
        <end position="772"/>
    </location>
</feature>
<dbReference type="PRINTS" id="PR01663">
    <property type="entry name" value="MCMPROTEIN7"/>
</dbReference>
<protein>
    <recommendedName>
        <fullName evidence="16">DNA replication licensing factor MCM7</fullName>
        <ecNumber evidence="16">3.6.4.12</ecNumber>
    </recommendedName>
</protein>
<dbReference type="GO" id="GO:0000727">
    <property type="term" value="P:double-strand break repair via break-induced replication"/>
    <property type="evidence" value="ECO:0007669"/>
    <property type="project" value="TreeGrafter"/>
</dbReference>
<dbReference type="SUPFAM" id="SSF52540">
    <property type="entry name" value="P-loop containing nucleoside triphosphate hydrolases"/>
    <property type="match status" value="1"/>
</dbReference>
<dbReference type="Gene3D" id="2.20.28.10">
    <property type="match status" value="1"/>
</dbReference>
<reference evidence="20" key="1">
    <citation type="journal article" date="2020" name="J Insects Food Feed">
        <title>The yellow mealworm (Tenebrio molitor) genome: a resource for the emerging insects as food and feed industry.</title>
        <authorList>
            <person name="Eriksson T."/>
            <person name="Andere A."/>
            <person name="Kelstrup H."/>
            <person name="Emery V."/>
            <person name="Picard C."/>
        </authorList>
    </citation>
    <scope>NUCLEOTIDE SEQUENCE</scope>
    <source>
        <strain evidence="20">Stoneville</strain>
        <tissue evidence="20">Whole head</tissue>
    </source>
</reference>
<dbReference type="GO" id="GO:0005694">
    <property type="term" value="C:chromosome"/>
    <property type="evidence" value="ECO:0007669"/>
    <property type="project" value="UniProtKB-SubCell"/>
</dbReference>
<evidence type="ECO:0000256" key="5">
    <source>
        <dbReference type="ARBA" id="ARBA00022705"/>
    </source>
</evidence>
<evidence type="ECO:0000256" key="7">
    <source>
        <dbReference type="ARBA" id="ARBA00022801"/>
    </source>
</evidence>
<evidence type="ECO:0000256" key="2">
    <source>
        <dbReference type="ARBA" id="ARBA00004286"/>
    </source>
</evidence>
<comment type="catalytic activity">
    <reaction evidence="14">
        <text>ATP + H2O = ADP + phosphate + H(+)</text>
        <dbReference type="Rhea" id="RHEA:13065"/>
        <dbReference type="ChEBI" id="CHEBI:15377"/>
        <dbReference type="ChEBI" id="CHEBI:15378"/>
        <dbReference type="ChEBI" id="CHEBI:30616"/>
        <dbReference type="ChEBI" id="CHEBI:43474"/>
        <dbReference type="ChEBI" id="CHEBI:456216"/>
        <dbReference type="EC" id="3.6.4.12"/>
    </reaction>
    <physiologicalReaction direction="left-to-right" evidence="14">
        <dbReference type="Rhea" id="RHEA:13066"/>
    </physiologicalReaction>
</comment>
<keyword evidence="7 16" id="KW-0378">Hydrolase</keyword>